<name>A0A7J6P7H6_PEROL</name>
<evidence type="ECO:0000313" key="2">
    <source>
        <dbReference type="EMBL" id="KAF4692068.1"/>
    </source>
</evidence>
<evidence type="ECO:0000313" key="3">
    <source>
        <dbReference type="Proteomes" id="UP000541610"/>
    </source>
</evidence>
<dbReference type="InterPro" id="IPR035897">
    <property type="entry name" value="Toll_tir_struct_dom_sf"/>
</dbReference>
<dbReference type="AlphaFoldDB" id="A0A7J6P7H6"/>
<keyword evidence="1" id="KW-0812">Transmembrane</keyword>
<dbReference type="EMBL" id="JABANP010000066">
    <property type="protein sequence ID" value="KAF4692068.1"/>
    <property type="molecule type" value="Genomic_DNA"/>
</dbReference>
<sequence>MVFLDKCCIPQNDPVAKAYGISMLADYLRGSKKLVILWSPDYLDRLWCVYELAVFLRTHGKEDVILVNLDHFKLCVSLMLLQFLSIPLLSLAEQHISGRIVYVGYALGAATSFLIGQRAFGASDQWQGFCSKVERFSVHRAKCSTSADRNTLRKLITDMYGSEEKFAAIVRAIWLGEGKEKHYPAWLFSMTTLRILCAPYIPLVAASTVNSIVHRTRGVSIPLIPVYRPGVIPEPLPNSFYVTYWDLRTSIIPLIMLSFRAPLMLIVAHKLTTSSTFRKLGKRFLAVTFSLTFAAYNCSTQFICSSHIFYHPRRVAAIRGSMDEVLFWLGGIIAVSVVFSLLRRSYASELFIDLSQPSN</sequence>
<protein>
    <recommendedName>
        <fullName evidence="4">TIR domain-containing protein</fullName>
    </recommendedName>
</protein>
<feature type="transmembrane region" description="Helical" evidence="1">
    <location>
        <begin position="251"/>
        <end position="272"/>
    </location>
</feature>
<dbReference type="Proteomes" id="UP000541610">
    <property type="component" value="Unassembled WGS sequence"/>
</dbReference>
<dbReference type="OrthoDB" id="414099at2759"/>
<proteinExistence type="predicted"/>
<accession>A0A7J6P7H6</accession>
<dbReference type="Gene3D" id="3.40.50.10140">
    <property type="entry name" value="Toll/interleukin-1 receptor homology (TIR) domain"/>
    <property type="match status" value="1"/>
</dbReference>
<feature type="transmembrane region" description="Helical" evidence="1">
    <location>
        <begin position="325"/>
        <end position="342"/>
    </location>
</feature>
<gene>
    <name evidence="2" type="ORF">FOZ60_014203</name>
</gene>
<organism evidence="2 3">
    <name type="scientific">Perkinsus olseni</name>
    <name type="common">Perkinsus atlanticus</name>
    <dbReference type="NCBI Taxonomy" id="32597"/>
    <lineage>
        <taxon>Eukaryota</taxon>
        <taxon>Sar</taxon>
        <taxon>Alveolata</taxon>
        <taxon>Perkinsozoa</taxon>
        <taxon>Perkinsea</taxon>
        <taxon>Perkinsida</taxon>
        <taxon>Perkinsidae</taxon>
        <taxon>Perkinsus</taxon>
    </lineage>
</organism>
<evidence type="ECO:0008006" key="4">
    <source>
        <dbReference type="Google" id="ProtNLM"/>
    </source>
</evidence>
<keyword evidence="1" id="KW-0472">Membrane</keyword>
<evidence type="ECO:0000256" key="1">
    <source>
        <dbReference type="SAM" id="Phobius"/>
    </source>
</evidence>
<comment type="caution">
    <text evidence="2">The sequence shown here is derived from an EMBL/GenBank/DDBJ whole genome shotgun (WGS) entry which is preliminary data.</text>
</comment>
<feature type="transmembrane region" description="Helical" evidence="1">
    <location>
        <begin position="284"/>
        <end position="310"/>
    </location>
</feature>
<keyword evidence="1" id="KW-1133">Transmembrane helix</keyword>
<dbReference type="SUPFAM" id="SSF52200">
    <property type="entry name" value="Toll/Interleukin receptor TIR domain"/>
    <property type="match status" value="1"/>
</dbReference>
<reference evidence="2 3" key="1">
    <citation type="submission" date="2020-04" db="EMBL/GenBank/DDBJ databases">
        <title>Perkinsus olseni comparative genomics.</title>
        <authorList>
            <person name="Bogema D.R."/>
        </authorList>
    </citation>
    <scope>NUCLEOTIDE SEQUENCE [LARGE SCALE GENOMIC DNA]</scope>
    <source>
        <strain evidence="2">00978-12</strain>
    </source>
</reference>